<feature type="region of interest" description="Disordered" evidence="1">
    <location>
        <begin position="174"/>
        <end position="205"/>
    </location>
</feature>
<name>A0A7N2L0D5_QUELO</name>
<evidence type="ECO:0000313" key="3">
    <source>
        <dbReference type="Proteomes" id="UP000594261"/>
    </source>
</evidence>
<protein>
    <recommendedName>
        <fullName evidence="4">Reverse transcriptase zinc-binding domain-containing protein</fullName>
    </recommendedName>
</protein>
<evidence type="ECO:0000313" key="2">
    <source>
        <dbReference type="EnsemblPlants" id="QL02p090018:mrna:CDS:1"/>
    </source>
</evidence>
<proteinExistence type="predicted"/>
<dbReference type="Gramene" id="QL02p090018:mrna">
    <property type="protein sequence ID" value="QL02p090018:mrna:CDS:1"/>
    <property type="gene ID" value="QL02p090018"/>
</dbReference>
<reference evidence="2" key="2">
    <citation type="submission" date="2021-01" db="UniProtKB">
        <authorList>
            <consortium name="EnsemblPlants"/>
        </authorList>
    </citation>
    <scope>IDENTIFICATION</scope>
</reference>
<accession>A0A7N2L0D5</accession>
<dbReference type="EnsemblPlants" id="QL02p090018:mrna">
    <property type="protein sequence ID" value="QL02p090018:mrna:CDS:1"/>
    <property type="gene ID" value="QL02p090018"/>
</dbReference>
<dbReference type="Proteomes" id="UP000594261">
    <property type="component" value="Chromosome 2"/>
</dbReference>
<evidence type="ECO:0000256" key="1">
    <source>
        <dbReference type="SAM" id="MobiDB-lite"/>
    </source>
</evidence>
<evidence type="ECO:0008006" key="4">
    <source>
        <dbReference type="Google" id="ProtNLM"/>
    </source>
</evidence>
<sequence length="257" mass="29723">MILDGDVIDNRDPCSVDKDDFISDVLDPPSQGAVRSWNLRFHRDFHDWEREAVYSFFDRIHTKLPRGLGDDKLSQRLNRSGHFDVRSFYNAIEGTDAYSFPRKSVWWVKVPKRVSFFLWSAAWGKILTILAKHGFFKGMAAVEDNQDSLIGCVVWRRNRATSNTDVKKLNKKSCSLTERPVNSPSDSSTQRSAENNLSHTQPTTRTDVKINTWRELCKANPFPFFVPFCNLFNVMISKKNYHLFIRNIYDSALAFSN</sequence>
<dbReference type="AlphaFoldDB" id="A0A7N2L0D5"/>
<dbReference type="InParanoid" id="A0A7N2L0D5"/>
<keyword evidence="3" id="KW-1185">Reference proteome</keyword>
<organism evidence="2 3">
    <name type="scientific">Quercus lobata</name>
    <name type="common">Valley oak</name>
    <dbReference type="NCBI Taxonomy" id="97700"/>
    <lineage>
        <taxon>Eukaryota</taxon>
        <taxon>Viridiplantae</taxon>
        <taxon>Streptophyta</taxon>
        <taxon>Embryophyta</taxon>
        <taxon>Tracheophyta</taxon>
        <taxon>Spermatophyta</taxon>
        <taxon>Magnoliopsida</taxon>
        <taxon>eudicotyledons</taxon>
        <taxon>Gunneridae</taxon>
        <taxon>Pentapetalae</taxon>
        <taxon>rosids</taxon>
        <taxon>fabids</taxon>
        <taxon>Fagales</taxon>
        <taxon>Fagaceae</taxon>
        <taxon>Quercus</taxon>
    </lineage>
</organism>
<reference evidence="3" key="1">
    <citation type="journal article" date="2016" name="G3 (Bethesda)">
        <title>First Draft Assembly and Annotation of the Genome of a California Endemic Oak Quercus lobata Nee (Fagaceae).</title>
        <authorList>
            <person name="Sork V.L."/>
            <person name="Fitz-Gibbon S.T."/>
            <person name="Puiu D."/>
            <person name="Crepeau M."/>
            <person name="Gugger P.F."/>
            <person name="Sherman R."/>
            <person name="Stevens K."/>
            <person name="Langley C.H."/>
            <person name="Pellegrini M."/>
            <person name="Salzberg S.L."/>
        </authorList>
    </citation>
    <scope>NUCLEOTIDE SEQUENCE [LARGE SCALE GENOMIC DNA]</scope>
    <source>
        <strain evidence="3">cv. SW786</strain>
    </source>
</reference>